<dbReference type="GO" id="GO:0001666">
    <property type="term" value="P:response to hypoxia"/>
    <property type="evidence" value="ECO:0007669"/>
    <property type="project" value="TreeGrafter"/>
</dbReference>
<name>A0A1X2M0U7_9MYCO</name>
<evidence type="ECO:0000313" key="15">
    <source>
        <dbReference type="Proteomes" id="UP000193247"/>
    </source>
</evidence>
<keyword evidence="8 11" id="KW-0443">Lipid metabolism</keyword>
<keyword evidence="6 11" id="KW-0808">Transferase</keyword>
<keyword evidence="7 11" id="KW-0319">Glycerol metabolism</keyword>
<evidence type="ECO:0000256" key="11">
    <source>
        <dbReference type="RuleBase" id="RU361241"/>
    </source>
</evidence>
<dbReference type="GO" id="GO:0006071">
    <property type="term" value="P:glycerol metabolic process"/>
    <property type="evidence" value="ECO:0007669"/>
    <property type="project" value="UniProtKB-KW"/>
</dbReference>
<evidence type="ECO:0000256" key="4">
    <source>
        <dbReference type="ARBA" id="ARBA00013244"/>
    </source>
</evidence>
<dbReference type="Pfam" id="PF06974">
    <property type="entry name" value="WS_DGAT_C"/>
    <property type="match status" value="1"/>
</dbReference>
<evidence type="ECO:0000256" key="5">
    <source>
        <dbReference type="ARBA" id="ARBA00022516"/>
    </source>
</evidence>
<evidence type="ECO:0000256" key="7">
    <source>
        <dbReference type="ARBA" id="ARBA00022798"/>
    </source>
</evidence>
<dbReference type="UniPathway" id="UPA00282"/>
<dbReference type="GO" id="GO:0019432">
    <property type="term" value="P:triglyceride biosynthetic process"/>
    <property type="evidence" value="ECO:0007669"/>
    <property type="project" value="UniProtKB-UniPathway"/>
</dbReference>
<comment type="caution">
    <text evidence="14">The sequence shown here is derived from an EMBL/GenBank/DDBJ whole genome shotgun (WGS) entry which is preliminary data.</text>
</comment>
<dbReference type="InterPro" id="IPR004255">
    <property type="entry name" value="O-acyltransferase_WSD1_N"/>
</dbReference>
<dbReference type="OrthoDB" id="4660468at2"/>
<proteinExistence type="inferred from homology"/>
<dbReference type="EC" id="2.3.1.20" evidence="4 11"/>
<keyword evidence="15" id="KW-1185">Reference proteome</keyword>
<comment type="similarity">
    <text evidence="3 11">Belongs to the long-chain O-acyltransferase family.</text>
</comment>
<accession>A0A1X2M0U7</accession>
<evidence type="ECO:0000313" key="14">
    <source>
        <dbReference type="EMBL" id="OSC43243.1"/>
    </source>
</evidence>
<evidence type="ECO:0000256" key="2">
    <source>
        <dbReference type="ARBA" id="ARBA00005189"/>
    </source>
</evidence>
<dbReference type="NCBIfam" id="TIGR02946">
    <property type="entry name" value="acyl_WS_DGAT"/>
    <property type="match status" value="1"/>
</dbReference>
<evidence type="ECO:0000256" key="10">
    <source>
        <dbReference type="ARBA" id="ARBA00048109"/>
    </source>
</evidence>
<gene>
    <name evidence="14" type="ORF">B8W66_02395</name>
</gene>
<organism evidence="14 15">
    <name type="scientific">Mycobacterium decipiens</name>
    <dbReference type="NCBI Taxonomy" id="1430326"/>
    <lineage>
        <taxon>Bacteria</taxon>
        <taxon>Bacillati</taxon>
        <taxon>Actinomycetota</taxon>
        <taxon>Actinomycetes</taxon>
        <taxon>Mycobacteriales</taxon>
        <taxon>Mycobacteriaceae</taxon>
        <taxon>Mycobacterium</taxon>
    </lineage>
</organism>
<evidence type="ECO:0000259" key="12">
    <source>
        <dbReference type="Pfam" id="PF03007"/>
    </source>
</evidence>
<comment type="pathway">
    <text evidence="1 11">Glycerolipid metabolism; triacylglycerol biosynthesis.</text>
</comment>
<feature type="domain" description="O-acyltransferase WSD1 C-terminal" evidence="13">
    <location>
        <begin position="309"/>
        <end position="453"/>
    </location>
</feature>
<evidence type="ECO:0000256" key="3">
    <source>
        <dbReference type="ARBA" id="ARBA00009587"/>
    </source>
</evidence>
<dbReference type="PANTHER" id="PTHR31650">
    <property type="entry name" value="O-ACYLTRANSFERASE (WSD1-LIKE) FAMILY PROTEIN"/>
    <property type="match status" value="1"/>
</dbReference>
<sequence length="473" mass="51215">MTRISPIDLSFLLLERANRPNHMAAFTIFQKPRGQKSSFGPRLFDAYRHSQAAKPFNQKLKWLGRDVAAWETVEPDMQYHIRHIALPAPGSMQQFHETVSFLNTSLLDRGHPLWECYIIDGIEHGRIAVLLKVHHALIDGEGGLRAMRNFLSDSPDDKTLAGPWMSFESTDRPRRTDTTLSRRAQLQGMVKGLGRLPGGVFGVGADAADLGAQALTLKARKASLPFTARNTLFNNTAKSAARAYANVELPLADVKALAKATDTSVNDVVMTVIDDALHHYLDEHQAPTDRPLVAFKPMSLREKSGGGGGNQVSAELIPMGTPEASPIERLKEINAATTSAKDKGRGMQTTSRQAYALLLLSSLTMSDTLPLLGKLPSANLVISNMKGPTEQLYLAGAPMVAFSGLPIVPPGAGLNVTFASINTALCIAIGAAPEAVHEPFRLAELMERAFAALQIETGATSLINRTTAKSRTR</sequence>
<reference evidence="14 15" key="1">
    <citation type="submission" date="2017-04" db="EMBL/GenBank/DDBJ databases">
        <title>The new phylogeny of genus Mycobacterium.</title>
        <authorList>
            <person name="Tortoli E."/>
            <person name="Trovato A."/>
            <person name="Cirillo D.M."/>
        </authorList>
    </citation>
    <scope>NUCLEOTIDE SEQUENCE [LARGE SCALE GENOMIC DNA]</scope>
    <source>
        <strain evidence="14 15">TBL 1200985</strain>
    </source>
</reference>
<dbReference type="InterPro" id="IPR014292">
    <property type="entry name" value="Acyl_transf_WS/DGAT"/>
</dbReference>
<evidence type="ECO:0000256" key="9">
    <source>
        <dbReference type="ARBA" id="ARBA00023315"/>
    </source>
</evidence>
<dbReference type="STRING" id="1430326.B8W66_02395"/>
<dbReference type="InterPro" id="IPR045034">
    <property type="entry name" value="O-acyltransferase_WSD1-like"/>
</dbReference>
<dbReference type="GO" id="GO:0004144">
    <property type="term" value="F:diacylglycerol O-acyltransferase activity"/>
    <property type="evidence" value="ECO:0007669"/>
    <property type="project" value="UniProtKB-EC"/>
</dbReference>
<keyword evidence="9 11" id="KW-0012">Acyltransferase</keyword>
<dbReference type="Pfam" id="PF03007">
    <property type="entry name" value="WS_DGAT_cat"/>
    <property type="match status" value="1"/>
</dbReference>
<protein>
    <recommendedName>
        <fullName evidence="4 11">Diacylglycerol O-acyltransferase</fullName>
        <ecNumber evidence="4 11">2.3.1.20</ecNumber>
    </recommendedName>
</protein>
<dbReference type="Proteomes" id="UP000193247">
    <property type="component" value="Unassembled WGS sequence"/>
</dbReference>
<evidence type="ECO:0000256" key="8">
    <source>
        <dbReference type="ARBA" id="ARBA00023098"/>
    </source>
</evidence>
<dbReference type="RefSeq" id="WP_085323380.1">
    <property type="nucleotide sequence ID" value="NZ_NCXP01000001.1"/>
</dbReference>
<dbReference type="GO" id="GO:0071731">
    <property type="term" value="P:response to nitric oxide"/>
    <property type="evidence" value="ECO:0007669"/>
    <property type="project" value="TreeGrafter"/>
</dbReference>
<dbReference type="EMBL" id="NCXP01000001">
    <property type="protein sequence ID" value="OSC43243.1"/>
    <property type="molecule type" value="Genomic_DNA"/>
</dbReference>
<keyword evidence="5 11" id="KW-0444">Lipid biosynthesis</keyword>
<evidence type="ECO:0000256" key="6">
    <source>
        <dbReference type="ARBA" id="ARBA00022679"/>
    </source>
</evidence>
<comment type="catalytic activity">
    <reaction evidence="10 11">
        <text>an acyl-CoA + a 1,2-diacyl-sn-glycerol = a triacyl-sn-glycerol + CoA</text>
        <dbReference type="Rhea" id="RHEA:10868"/>
        <dbReference type="ChEBI" id="CHEBI:17815"/>
        <dbReference type="ChEBI" id="CHEBI:57287"/>
        <dbReference type="ChEBI" id="CHEBI:58342"/>
        <dbReference type="ChEBI" id="CHEBI:64615"/>
        <dbReference type="EC" id="2.3.1.20"/>
    </reaction>
</comment>
<evidence type="ECO:0000256" key="1">
    <source>
        <dbReference type="ARBA" id="ARBA00004771"/>
    </source>
</evidence>
<dbReference type="GO" id="GO:0051701">
    <property type="term" value="P:biological process involved in interaction with host"/>
    <property type="evidence" value="ECO:0007669"/>
    <property type="project" value="TreeGrafter"/>
</dbReference>
<dbReference type="InterPro" id="IPR009721">
    <property type="entry name" value="O-acyltransferase_WSD1_C"/>
</dbReference>
<comment type="pathway">
    <text evidence="2">Lipid metabolism.</text>
</comment>
<dbReference type="AlphaFoldDB" id="A0A1X2M0U7"/>
<evidence type="ECO:0000259" key="13">
    <source>
        <dbReference type="Pfam" id="PF06974"/>
    </source>
</evidence>
<dbReference type="PANTHER" id="PTHR31650:SF1">
    <property type="entry name" value="WAX ESTER SYNTHASE_DIACYLGLYCEROL ACYLTRANSFERASE 4-RELATED"/>
    <property type="match status" value="1"/>
</dbReference>
<dbReference type="GO" id="GO:0005886">
    <property type="term" value="C:plasma membrane"/>
    <property type="evidence" value="ECO:0007669"/>
    <property type="project" value="TreeGrafter"/>
</dbReference>
<feature type="domain" description="O-acyltransferase WSD1-like N-terminal" evidence="12">
    <location>
        <begin position="5"/>
        <end position="269"/>
    </location>
</feature>